<proteinExistence type="predicted"/>
<name>A0A545UV33_9HYPO</name>
<keyword evidence="2" id="KW-1185">Reference proteome</keyword>
<sequence length="131" mass="15469">MLWDEQCRPRFNNLGYYYGDNVYLRGDNLYEILGILRDSRLGLRWCFKSDMPLYHSHLSRWTCVQTWPRIVQWRWNKDDVFTSCRDFQLQMGAGSNDTCFFVIAVAWNPVQGWPVWGAWVRPVPSGGEPSV</sequence>
<organism evidence="1 2">
    <name type="scientific">Cordyceps javanica</name>
    <dbReference type="NCBI Taxonomy" id="43265"/>
    <lineage>
        <taxon>Eukaryota</taxon>
        <taxon>Fungi</taxon>
        <taxon>Dikarya</taxon>
        <taxon>Ascomycota</taxon>
        <taxon>Pezizomycotina</taxon>
        <taxon>Sordariomycetes</taxon>
        <taxon>Hypocreomycetidae</taxon>
        <taxon>Hypocreales</taxon>
        <taxon>Cordycipitaceae</taxon>
        <taxon>Cordyceps</taxon>
    </lineage>
</organism>
<evidence type="ECO:0000313" key="1">
    <source>
        <dbReference type="EMBL" id="TQV93328.1"/>
    </source>
</evidence>
<reference evidence="1 2" key="1">
    <citation type="journal article" date="2019" name="Appl. Microbiol. Biotechnol.">
        <title>Genome sequence of Isaria javanica and comparative genome analysis insights into family S53 peptidase evolution in fungal entomopathogens.</title>
        <authorList>
            <person name="Lin R."/>
            <person name="Zhang X."/>
            <person name="Xin B."/>
            <person name="Zou M."/>
            <person name="Gao Y."/>
            <person name="Qin F."/>
            <person name="Hu Q."/>
            <person name="Xie B."/>
            <person name="Cheng X."/>
        </authorList>
    </citation>
    <scope>NUCLEOTIDE SEQUENCE [LARGE SCALE GENOMIC DNA]</scope>
    <source>
        <strain evidence="1 2">IJ1G</strain>
    </source>
</reference>
<evidence type="ECO:0000313" key="2">
    <source>
        <dbReference type="Proteomes" id="UP000315783"/>
    </source>
</evidence>
<gene>
    <name evidence="1" type="ORF">IF1G_07906</name>
</gene>
<dbReference type="EMBL" id="SPUK01000012">
    <property type="protein sequence ID" value="TQV93328.1"/>
    <property type="molecule type" value="Genomic_DNA"/>
</dbReference>
<protein>
    <submittedName>
        <fullName evidence="1">Uncharacterized protein</fullName>
    </submittedName>
</protein>
<dbReference type="AlphaFoldDB" id="A0A545UV33"/>
<dbReference type="Proteomes" id="UP000315783">
    <property type="component" value="Unassembled WGS sequence"/>
</dbReference>
<comment type="caution">
    <text evidence="1">The sequence shown here is derived from an EMBL/GenBank/DDBJ whole genome shotgun (WGS) entry which is preliminary data.</text>
</comment>
<accession>A0A545UV33</accession>